<evidence type="ECO:0000313" key="2">
    <source>
        <dbReference type="Proteomes" id="UP000193144"/>
    </source>
</evidence>
<reference evidence="1 2" key="1">
    <citation type="submission" date="2016-07" db="EMBL/GenBank/DDBJ databases">
        <title>Pervasive Adenine N6-methylation of Active Genes in Fungi.</title>
        <authorList>
            <consortium name="DOE Joint Genome Institute"/>
            <person name="Mondo S.J."/>
            <person name="Dannebaum R.O."/>
            <person name="Kuo R.C."/>
            <person name="Labutti K."/>
            <person name="Haridas S."/>
            <person name="Kuo A."/>
            <person name="Salamov A."/>
            <person name="Ahrendt S.R."/>
            <person name="Lipzen A."/>
            <person name="Sullivan W."/>
            <person name="Andreopoulos W.B."/>
            <person name="Clum A."/>
            <person name="Lindquist E."/>
            <person name="Daum C."/>
            <person name="Ramamoorthy G.K."/>
            <person name="Gryganskyi A."/>
            <person name="Culley D."/>
            <person name="Magnuson J.K."/>
            <person name="James T.Y."/>
            <person name="O'Malley M.A."/>
            <person name="Stajich J.E."/>
            <person name="Spatafora J.W."/>
            <person name="Visel A."/>
            <person name="Grigoriev I.V."/>
        </authorList>
    </citation>
    <scope>NUCLEOTIDE SEQUENCE [LARGE SCALE GENOMIC DNA]</scope>
    <source>
        <strain evidence="1 2">CBS 115471</strain>
    </source>
</reference>
<proteinExistence type="predicted"/>
<organism evidence="1 2">
    <name type="scientific">Clohesyomyces aquaticus</name>
    <dbReference type="NCBI Taxonomy" id="1231657"/>
    <lineage>
        <taxon>Eukaryota</taxon>
        <taxon>Fungi</taxon>
        <taxon>Dikarya</taxon>
        <taxon>Ascomycota</taxon>
        <taxon>Pezizomycotina</taxon>
        <taxon>Dothideomycetes</taxon>
        <taxon>Pleosporomycetidae</taxon>
        <taxon>Pleosporales</taxon>
        <taxon>Lindgomycetaceae</taxon>
        <taxon>Clohesyomyces</taxon>
    </lineage>
</organism>
<name>A0A1Y1Y0Z1_9PLEO</name>
<accession>A0A1Y1Y0Z1</accession>
<evidence type="ECO:0008006" key="3">
    <source>
        <dbReference type="Google" id="ProtNLM"/>
    </source>
</evidence>
<dbReference type="EMBL" id="MCFA01000448">
    <property type="protein sequence ID" value="ORX91629.1"/>
    <property type="molecule type" value="Genomic_DNA"/>
</dbReference>
<keyword evidence="2" id="KW-1185">Reference proteome</keyword>
<evidence type="ECO:0000313" key="1">
    <source>
        <dbReference type="EMBL" id="ORX91629.1"/>
    </source>
</evidence>
<dbReference type="Proteomes" id="UP000193144">
    <property type="component" value="Unassembled WGS sequence"/>
</dbReference>
<dbReference type="OrthoDB" id="3750626at2759"/>
<gene>
    <name evidence="1" type="ORF">BCR34DRAFT_594995</name>
</gene>
<comment type="caution">
    <text evidence="1">The sequence shown here is derived from an EMBL/GenBank/DDBJ whole genome shotgun (WGS) entry which is preliminary data.</text>
</comment>
<dbReference type="AlphaFoldDB" id="A0A1Y1Y0Z1"/>
<protein>
    <recommendedName>
        <fullName evidence="3">F-box domain-containing protein</fullName>
    </recommendedName>
</protein>
<sequence>MPQPDQGTSPPTMARLFDLPNELLIKVAEFSNGNLLNLSLVCGKLPGIAQEILHRPVLVGNVYKESSPRSPHRLFFLVRTLLSRPNLACRVRTLSIVLANGQVREYVSGDVEVDAIRTIYQLGASGRS</sequence>